<feature type="chain" id="PRO_5041942517" evidence="1">
    <location>
        <begin position="19"/>
        <end position="115"/>
    </location>
</feature>
<dbReference type="WBParaSite" id="MBELARI_LOCUS4184">
    <property type="protein sequence ID" value="MBELARI_LOCUS4184"/>
    <property type="gene ID" value="MBELARI_LOCUS4184"/>
</dbReference>
<proteinExistence type="predicted"/>
<reference evidence="3" key="1">
    <citation type="submission" date="2024-02" db="UniProtKB">
        <authorList>
            <consortium name="WormBaseParasite"/>
        </authorList>
    </citation>
    <scope>IDENTIFICATION</scope>
</reference>
<keyword evidence="1" id="KW-0732">Signal</keyword>
<evidence type="ECO:0000256" key="1">
    <source>
        <dbReference type="SAM" id="SignalP"/>
    </source>
</evidence>
<sequence length="115" mass="12981">MKLFLSIIVLSVAFLVSAEIPIERDTPQLCLYCLNQMEASFALMKKKNVAVLRAPLDELQSAARKMCEENMIDKAHVSTCVFITYSMGKYLIGRNITDLTPISSCKELKYCKIPQ</sequence>
<protein>
    <submittedName>
        <fullName evidence="3">Saposin B-type domain-containing protein</fullName>
    </submittedName>
</protein>
<evidence type="ECO:0000313" key="3">
    <source>
        <dbReference type="WBParaSite" id="MBELARI_LOCUS4184"/>
    </source>
</evidence>
<evidence type="ECO:0000313" key="2">
    <source>
        <dbReference type="Proteomes" id="UP000887575"/>
    </source>
</evidence>
<keyword evidence="2" id="KW-1185">Reference proteome</keyword>
<accession>A0AAF3FB99</accession>
<name>A0AAF3FB99_9BILA</name>
<feature type="signal peptide" evidence="1">
    <location>
        <begin position="1"/>
        <end position="18"/>
    </location>
</feature>
<dbReference type="AlphaFoldDB" id="A0AAF3FB99"/>
<dbReference type="Proteomes" id="UP000887575">
    <property type="component" value="Unassembled WGS sequence"/>
</dbReference>
<organism evidence="2 3">
    <name type="scientific">Mesorhabditis belari</name>
    <dbReference type="NCBI Taxonomy" id="2138241"/>
    <lineage>
        <taxon>Eukaryota</taxon>
        <taxon>Metazoa</taxon>
        <taxon>Ecdysozoa</taxon>
        <taxon>Nematoda</taxon>
        <taxon>Chromadorea</taxon>
        <taxon>Rhabditida</taxon>
        <taxon>Rhabditina</taxon>
        <taxon>Rhabditomorpha</taxon>
        <taxon>Rhabditoidea</taxon>
        <taxon>Rhabditidae</taxon>
        <taxon>Mesorhabditinae</taxon>
        <taxon>Mesorhabditis</taxon>
    </lineage>
</organism>